<gene>
    <name evidence="6" type="ORF">A8926_5371</name>
</gene>
<dbReference type="Gene3D" id="3.60.130.10">
    <property type="entry name" value="Clavaminate synthase-like"/>
    <property type="match status" value="1"/>
</dbReference>
<proteinExistence type="predicted"/>
<dbReference type="AlphaFoldDB" id="A0A2N3Y3L1"/>
<evidence type="ECO:0000259" key="5">
    <source>
        <dbReference type="Pfam" id="PF02668"/>
    </source>
</evidence>
<keyword evidence="6" id="KW-0223">Dioxygenase</keyword>
<organism evidence="6 7">
    <name type="scientific">Saccharopolyspora spinosa</name>
    <dbReference type="NCBI Taxonomy" id="60894"/>
    <lineage>
        <taxon>Bacteria</taxon>
        <taxon>Bacillati</taxon>
        <taxon>Actinomycetota</taxon>
        <taxon>Actinomycetes</taxon>
        <taxon>Pseudonocardiales</taxon>
        <taxon>Pseudonocardiaceae</taxon>
        <taxon>Saccharopolyspora</taxon>
    </lineage>
</organism>
<dbReference type="InterPro" id="IPR042098">
    <property type="entry name" value="TauD-like_sf"/>
</dbReference>
<keyword evidence="7" id="KW-1185">Reference proteome</keyword>
<dbReference type="EMBL" id="PJNB01000001">
    <property type="protein sequence ID" value="PKW17411.1"/>
    <property type="molecule type" value="Genomic_DNA"/>
</dbReference>
<dbReference type="Proteomes" id="UP000233786">
    <property type="component" value="Unassembled WGS sequence"/>
</dbReference>
<feature type="domain" description="TauD/TfdA-like" evidence="5">
    <location>
        <begin position="6"/>
        <end position="125"/>
    </location>
</feature>
<evidence type="ECO:0000256" key="3">
    <source>
        <dbReference type="ARBA" id="ARBA00023004"/>
    </source>
</evidence>
<dbReference type="PANTHER" id="PTHR10696:SF56">
    <property type="entry name" value="TAUD_TFDA-LIKE DOMAIN-CONTAINING PROTEIN"/>
    <property type="match status" value="1"/>
</dbReference>
<dbReference type="GO" id="GO:0017000">
    <property type="term" value="P:antibiotic biosynthetic process"/>
    <property type="evidence" value="ECO:0007669"/>
    <property type="project" value="UniProtKB-KW"/>
</dbReference>
<dbReference type="InterPro" id="IPR003819">
    <property type="entry name" value="TauD/TfdA-like"/>
</dbReference>
<evidence type="ECO:0000256" key="2">
    <source>
        <dbReference type="ARBA" id="ARBA00023002"/>
    </source>
</evidence>
<reference evidence="6" key="1">
    <citation type="submission" date="2017-12" db="EMBL/GenBank/DDBJ databases">
        <title>Sequencing the genomes of 1000 Actinobacteria strains.</title>
        <authorList>
            <person name="Klenk H.-P."/>
        </authorList>
    </citation>
    <scope>NUCLEOTIDE SEQUENCE [LARGE SCALE GENOMIC DNA]</scope>
    <source>
        <strain evidence="6">DSM 44228</strain>
    </source>
</reference>
<keyword evidence="3" id="KW-0408">Iron</keyword>
<sequence length="222" mass="24814">MTSVLETLTNQGWALIHNAGFTDGSDVDYRVVERIASRYGTASDRDGGQAIWPVTPRKSGSTDTFSVRAGEARFHTDAAYRAEPEQRFALFCVRPAEDGGASRVLQARKALSGLPAEMSALLRKPVWRWIPPATFGGEPDIPRPVSREDGRIRWRVDNLDVDSSLRSVATDFDEHLDSHPDAGEFVLGTDSVLICDNERVLHGRTWFSDPRRLILRVRLVIR</sequence>
<evidence type="ECO:0000256" key="1">
    <source>
        <dbReference type="ARBA" id="ARBA00001954"/>
    </source>
</evidence>
<dbReference type="Pfam" id="PF02668">
    <property type="entry name" value="TauD"/>
    <property type="match status" value="1"/>
</dbReference>
<evidence type="ECO:0000313" key="7">
    <source>
        <dbReference type="Proteomes" id="UP000233786"/>
    </source>
</evidence>
<dbReference type="STRING" id="994479.GCA_000194155_01073"/>
<dbReference type="InterPro" id="IPR050411">
    <property type="entry name" value="AlphaKG_dependent_hydroxylases"/>
</dbReference>
<keyword evidence="4" id="KW-0045">Antibiotic biosynthesis</keyword>
<accession>A0A2N3Y3L1</accession>
<name>A0A2N3Y3L1_SACSN</name>
<comment type="cofactor">
    <cofactor evidence="1">
        <name>Fe(2+)</name>
        <dbReference type="ChEBI" id="CHEBI:29033"/>
    </cofactor>
</comment>
<evidence type="ECO:0000313" key="6">
    <source>
        <dbReference type="EMBL" id="PKW17411.1"/>
    </source>
</evidence>
<protein>
    <submittedName>
        <fullName evidence="6">TfdA family taurine catabolism dioxygenase TauD</fullName>
    </submittedName>
</protein>
<keyword evidence="2" id="KW-0560">Oxidoreductase</keyword>
<evidence type="ECO:0000256" key="4">
    <source>
        <dbReference type="ARBA" id="ARBA00023194"/>
    </source>
</evidence>
<dbReference type="PANTHER" id="PTHR10696">
    <property type="entry name" value="GAMMA-BUTYROBETAINE HYDROXYLASE-RELATED"/>
    <property type="match status" value="1"/>
</dbReference>
<comment type="caution">
    <text evidence="6">The sequence shown here is derived from an EMBL/GenBank/DDBJ whole genome shotgun (WGS) entry which is preliminary data.</text>
</comment>
<dbReference type="GO" id="GO:0051213">
    <property type="term" value="F:dioxygenase activity"/>
    <property type="evidence" value="ECO:0007669"/>
    <property type="project" value="UniProtKB-KW"/>
</dbReference>
<dbReference type="SUPFAM" id="SSF51197">
    <property type="entry name" value="Clavaminate synthase-like"/>
    <property type="match status" value="1"/>
</dbReference>